<comment type="caution">
    <text evidence="3">The sequence shown here is derived from an EMBL/GenBank/DDBJ whole genome shotgun (WGS) entry which is preliminary data.</text>
</comment>
<dbReference type="Proteomes" id="UP000186601">
    <property type="component" value="Unassembled WGS sequence"/>
</dbReference>
<dbReference type="Gene3D" id="1.10.150.750">
    <property type="match status" value="1"/>
</dbReference>
<evidence type="ECO:0000256" key="1">
    <source>
        <dbReference type="ARBA" id="ARBA00022801"/>
    </source>
</evidence>
<evidence type="ECO:0000256" key="2">
    <source>
        <dbReference type="SAM" id="MobiDB-lite"/>
    </source>
</evidence>
<dbReference type="SUPFAM" id="SSF56784">
    <property type="entry name" value="HAD-like"/>
    <property type="match status" value="1"/>
</dbReference>
<dbReference type="AlphaFoldDB" id="A0A2R6S6T5"/>
<organism evidence="3 4">
    <name type="scientific">Hermanssonia centrifuga</name>
    <dbReference type="NCBI Taxonomy" id="98765"/>
    <lineage>
        <taxon>Eukaryota</taxon>
        <taxon>Fungi</taxon>
        <taxon>Dikarya</taxon>
        <taxon>Basidiomycota</taxon>
        <taxon>Agaricomycotina</taxon>
        <taxon>Agaricomycetes</taxon>
        <taxon>Polyporales</taxon>
        <taxon>Meruliaceae</taxon>
        <taxon>Hermanssonia</taxon>
    </lineage>
</organism>
<protein>
    <recommendedName>
        <fullName evidence="5">Haloacid dehalogenase</fullName>
    </recommendedName>
</protein>
<feature type="compositionally biased region" description="Low complexity" evidence="2">
    <location>
        <begin position="103"/>
        <end position="121"/>
    </location>
</feature>
<accession>A0A2R6S6T5</accession>
<dbReference type="InterPro" id="IPR036412">
    <property type="entry name" value="HAD-like_sf"/>
</dbReference>
<reference evidence="3 4" key="1">
    <citation type="submission" date="2018-02" db="EMBL/GenBank/DDBJ databases">
        <title>Genome sequence of the basidiomycete white-rot fungus Phlebia centrifuga.</title>
        <authorList>
            <person name="Granchi Z."/>
            <person name="Peng M."/>
            <person name="de Vries R.P."/>
            <person name="Hilden K."/>
            <person name="Makela M.R."/>
            <person name="Grigoriev I."/>
            <person name="Riley R."/>
        </authorList>
    </citation>
    <scope>NUCLEOTIDE SEQUENCE [LARGE SCALE GENOMIC DNA]</scope>
    <source>
        <strain evidence="3 4">FBCC195</strain>
    </source>
</reference>
<sequence length="290" mass="31458">MSESELKLTQFKALLFDVYATLIDWEDGIYNGLQPLLTRIESPLAQSKRDLLLAFTSVETDLQHKYPTMLYADILAHVHAELAARLTNTPSRTDGDSDAVGVTATSTNEGSTSTAGTSSSADQGPSSPTSRGLTEEDVAFGKSIPQWPVFPDTIPALATLSKHYKLTVLSNVDHASFSGTRAILERSDPAHPFAFDAVYTAQDIGSYKPDPANFEYALRKLDEQFGIRKEEVLCVAASLSHDHVPANRLGIRSVYIDREGAAIGKDGAAKYDWKFATLGEMAEAVDGEAK</sequence>
<evidence type="ECO:0000313" key="3">
    <source>
        <dbReference type="EMBL" id="PSS37997.1"/>
    </source>
</evidence>
<name>A0A2R6S6T5_9APHY</name>
<evidence type="ECO:0008006" key="5">
    <source>
        <dbReference type="Google" id="ProtNLM"/>
    </source>
</evidence>
<dbReference type="SFLD" id="SFLDS00003">
    <property type="entry name" value="Haloacid_Dehalogenase"/>
    <property type="match status" value="1"/>
</dbReference>
<dbReference type="InterPro" id="IPR023214">
    <property type="entry name" value="HAD_sf"/>
</dbReference>
<dbReference type="Pfam" id="PF00702">
    <property type="entry name" value="Hydrolase"/>
    <property type="match status" value="1"/>
</dbReference>
<keyword evidence="1" id="KW-0378">Hydrolase</keyword>
<dbReference type="GO" id="GO:0016787">
    <property type="term" value="F:hydrolase activity"/>
    <property type="evidence" value="ECO:0007669"/>
    <property type="project" value="UniProtKB-KW"/>
</dbReference>
<keyword evidence="4" id="KW-1185">Reference proteome</keyword>
<feature type="region of interest" description="Disordered" evidence="2">
    <location>
        <begin position="88"/>
        <end position="133"/>
    </location>
</feature>
<gene>
    <name evidence="3" type="ORF">PHLCEN_2v180</name>
</gene>
<feature type="compositionally biased region" description="Polar residues" evidence="2">
    <location>
        <begin position="122"/>
        <end position="132"/>
    </location>
</feature>
<dbReference type="InterPro" id="IPR051540">
    <property type="entry name" value="S-2-haloacid_dehalogenase"/>
</dbReference>
<dbReference type="OrthoDB" id="20198at2759"/>
<dbReference type="SFLD" id="SFLDG01129">
    <property type="entry name" value="C1.5:_HAD__Beta-PGM__Phosphata"/>
    <property type="match status" value="1"/>
</dbReference>
<dbReference type="Gene3D" id="3.40.50.1000">
    <property type="entry name" value="HAD superfamily/HAD-like"/>
    <property type="match status" value="1"/>
</dbReference>
<dbReference type="EMBL" id="MLYV02000012">
    <property type="protein sequence ID" value="PSS37997.1"/>
    <property type="molecule type" value="Genomic_DNA"/>
</dbReference>
<evidence type="ECO:0000313" key="4">
    <source>
        <dbReference type="Proteomes" id="UP000186601"/>
    </source>
</evidence>
<dbReference type="PANTHER" id="PTHR43316:SF9">
    <property type="entry name" value="ACID DEHALOGENASE, PUTATIVE (AFU_ORTHOLOGUE AFUA_6G14460)-RELATED"/>
    <property type="match status" value="1"/>
</dbReference>
<dbReference type="PANTHER" id="PTHR43316">
    <property type="entry name" value="HYDROLASE, HALOACID DELAHOGENASE-RELATED"/>
    <property type="match status" value="1"/>
</dbReference>
<proteinExistence type="predicted"/>